<dbReference type="RefSeq" id="WP_011714473.1">
    <property type="nucleotide sequence ID" value="NC_008576.1"/>
</dbReference>
<evidence type="ECO:0000313" key="2">
    <source>
        <dbReference type="Proteomes" id="UP000002586"/>
    </source>
</evidence>
<dbReference type="OrthoDB" id="7775984at2"/>
<dbReference type="KEGG" id="mgm:Mmc1_2916"/>
<dbReference type="AlphaFoldDB" id="A0LBR4"/>
<evidence type="ECO:0000313" key="1">
    <source>
        <dbReference type="EMBL" id="ABK45407.1"/>
    </source>
</evidence>
<name>A0LBR4_MAGMM</name>
<dbReference type="EMBL" id="CP000471">
    <property type="protein sequence ID" value="ABK45407.1"/>
    <property type="molecule type" value="Genomic_DNA"/>
</dbReference>
<sequence>MIDPTPREMAAMNAAGPMAGEYIESLGKTDLTQFSVSEFLMLIQVIVTAYLDAKAQMDAGDTWDDIPF</sequence>
<accession>A0LBR4</accession>
<proteinExistence type="predicted"/>
<keyword evidence="2" id="KW-1185">Reference proteome</keyword>
<reference evidence="2" key="1">
    <citation type="journal article" date="2009" name="Appl. Environ. Microbiol.">
        <title>Complete genome sequence of the chemolithoautotrophic marine magnetotactic coccus strain MC-1.</title>
        <authorList>
            <person name="Schubbe S."/>
            <person name="Williams T.J."/>
            <person name="Xie G."/>
            <person name="Kiss H.E."/>
            <person name="Brettin T.S."/>
            <person name="Martinez D."/>
            <person name="Ross C.A."/>
            <person name="Schuler D."/>
            <person name="Cox B.L."/>
            <person name="Nealson K.H."/>
            <person name="Bazylinski D.A."/>
        </authorList>
    </citation>
    <scope>NUCLEOTIDE SEQUENCE [LARGE SCALE GENOMIC DNA]</scope>
    <source>
        <strain evidence="2">ATCC BAA-1437 / JCM 17883 / MC-1</strain>
    </source>
</reference>
<dbReference type="HOGENOM" id="CLU_2680970_0_0_5"/>
<protein>
    <submittedName>
        <fullName evidence="1">Uncharacterized protein</fullName>
    </submittedName>
</protein>
<dbReference type="Proteomes" id="UP000002586">
    <property type="component" value="Chromosome"/>
</dbReference>
<dbReference type="eggNOG" id="ENOG503350D">
    <property type="taxonomic scope" value="Bacteria"/>
</dbReference>
<dbReference type="STRING" id="156889.Mmc1_2916"/>
<organism evidence="1 2">
    <name type="scientific">Magnetococcus marinus (strain ATCC BAA-1437 / JCM 17883 / MC-1)</name>
    <dbReference type="NCBI Taxonomy" id="156889"/>
    <lineage>
        <taxon>Bacteria</taxon>
        <taxon>Pseudomonadati</taxon>
        <taxon>Pseudomonadota</taxon>
        <taxon>Magnetococcia</taxon>
        <taxon>Magnetococcales</taxon>
        <taxon>Magnetococcaceae</taxon>
        <taxon>Magnetococcus</taxon>
    </lineage>
</organism>
<dbReference type="Pfam" id="PF20121">
    <property type="entry name" value="DUF6511"/>
    <property type="match status" value="1"/>
</dbReference>
<reference evidence="1 2" key="2">
    <citation type="journal article" date="2012" name="Int. J. Syst. Evol. Microbiol.">
        <title>Magnetococcus marinus gen. nov., sp. nov., a marine, magnetotactic bacterium that represents a novel lineage (Magnetococcaceae fam. nov.; Magnetococcales ord. nov.) at the base of the Alphaproteobacteria.</title>
        <authorList>
            <person name="Bazylinski D.A."/>
            <person name="Williams T.J."/>
            <person name="Lefevre C.T."/>
            <person name="Berg R.J."/>
            <person name="Zhang C.L."/>
            <person name="Bowser S.S."/>
            <person name="Dean A.J."/>
            <person name="Beveridge T.J."/>
        </authorList>
    </citation>
    <scope>NUCLEOTIDE SEQUENCE [LARGE SCALE GENOMIC DNA]</scope>
    <source>
        <strain evidence="2">ATCC BAA-1437 / JCM 17883 / MC-1</strain>
    </source>
</reference>
<gene>
    <name evidence="1" type="ordered locus">Mmc1_2916</name>
</gene>
<dbReference type="InterPro" id="IPR045422">
    <property type="entry name" value="DUF6511"/>
</dbReference>